<protein>
    <submittedName>
        <fullName evidence="4">Uncharacterized protein TCIL3000_10_4400</fullName>
    </submittedName>
</protein>
<feature type="coiled-coil region" evidence="1">
    <location>
        <begin position="258"/>
        <end position="292"/>
    </location>
</feature>
<dbReference type="EMBL" id="HE575323">
    <property type="protein sequence ID" value="CCC93677.1"/>
    <property type="molecule type" value="Genomic_DNA"/>
</dbReference>
<evidence type="ECO:0000256" key="2">
    <source>
        <dbReference type="SAM" id="MobiDB-lite"/>
    </source>
</evidence>
<feature type="compositionally biased region" description="Basic and acidic residues" evidence="2">
    <location>
        <begin position="240"/>
        <end position="249"/>
    </location>
</feature>
<accession>G0UWB1</accession>
<sequence length="1118" mass="121618">MTGAENGAIPMTAGGIVLLPPGVYATVNEPFKVAGGTTTCDAEVAPPARVGGKPVPEPSAAAMAAKRFDVQRRLRRALAAKEATMLQLTQTIMGCSNSGGVFNDSGKARSMGGPATSSNLRGAIEEPAAMTLPTVPSADATWDYFSALAASDVRHGDIDVLRRAHGNESPSAREEALLVEHEKLKKLVSDLQRELDASRSALRGKASQGSHLTGRRSKSSALAGMQHNLASGSPVNSLVGRKDADREAEAPAMLSDKLDDALKRVGALEELLAVEQRRREEAETRCAEIQVTTTRERSYTGTTDADVKAVYCGKVGGLRDEKALTDPNLDLTEQTSLLSLRPAVEDSPVRNKRRNSDVSHSRLIHGLVEKQRAERAAWSKCEKEFKHYIHLLESTLTRMERGLPAEDASSAGMFNMTVCIVACQKLLNRRNNGTLFIDPFVVLYSPTGEKTLETLPREDTDSPRFSETEDRATFKVARGSPWSIVFEVYSRGVNNERLFLGQAKVPIGPLLEEAATGRRIQQTVKLHPRDREAESDIQCHRHQLGSIIFTVSTVVVGRGWNDTAGDGVLFSHDSMTASGRGRRTPLDTKRRSFAGCDASGVSHVGQDTVDMHTRESPLPAVALRVHSAKGIIKRPSGVYSNPYVVAYDGDTGDEFIHTPSVVASSNPIWGHSSHASGILYYNRGKGHVVFRVYDHDQEGRDRFLGEAELDKQLIFSGKEWHELRLGPRVEESVEYIRRKQHRLGKLLVHCTRPNPSGGKCKENRDQPPPKRFQGLSTVGKVCGSAGSSAILNEECVTRCQAITLDNLPIQVSVEACSNLGVDHSDGQVAVCVVSPSMTEYCTPAVPQDPNPSWVGPSASARFTAHPLSDDGIQFRVVRYGDRSDSRGSTIARGQISVMDLFRRGFGRKVLRLESVLEDADLRSGHEAEEGATITVFFKLLTSHAAHDGAETVTTRKQIVEPPTTALSADQPSPPSKVEPSVVEPTTTVMSVYIKEAHELLDYDQNMFNVLGVTDPRVLVWIGPNHVFTAPVKQDTVNPKWTREEGEFQVSVRPEHIIRFEVQDVDATGFDGLGCATVHASEIVGSEGERKLPVMLDGKQYGTLTVVFAPAKGGRAGRG</sequence>
<proteinExistence type="predicted"/>
<dbReference type="AlphaFoldDB" id="G0UWB1"/>
<name>G0UWB1_TRYCI</name>
<feature type="domain" description="C2" evidence="3">
    <location>
        <begin position="397"/>
        <end position="524"/>
    </location>
</feature>
<dbReference type="InterPro" id="IPR035892">
    <property type="entry name" value="C2_domain_sf"/>
</dbReference>
<reference evidence="4" key="1">
    <citation type="journal article" date="2012" name="Proc. Natl. Acad. Sci. U.S.A.">
        <title>Antigenic diversity is generated by distinct evolutionary mechanisms in African trypanosome species.</title>
        <authorList>
            <person name="Jackson A.P."/>
            <person name="Berry A."/>
            <person name="Aslett M."/>
            <person name="Allison H.C."/>
            <person name="Burton P."/>
            <person name="Vavrova-Anderson J."/>
            <person name="Brown R."/>
            <person name="Browne H."/>
            <person name="Corton N."/>
            <person name="Hauser H."/>
            <person name="Gamble J."/>
            <person name="Gilderthorp R."/>
            <person name="Marcello L."/>
            <person name="McQuillan J."/>
            <person name="Otto T.D."/>
            <person name="Quail M.A."/>
            <person name="Sanders M.J."/>
            <person name="van Tonder A."/>
            <person name="Ginger M.L."/>
            <person name="Field M.C."/>
            <person name="Barry J.D."/>
            <person name="Hertz-Fowler C."/>
            <person name="Berriman M."/>
        </authorList>
    </citation>
    <scope>NUCLEOTIDE SEQUENCE</scope>
    <source>
        <strain evidence="4">IL3000</strain>
    </source>
</reference>
<feature type="region of interest" description="Disordered" evidence="2">
    <location>
        <begin position="951"/>
        <end position="981"/>
    </location>
</feature>
<feature type="region of interest" description="Disordered" evidence="2">
    <location>
        <begin position="199"/>
        <end position="252"/>
    </location>
</feature>
<evidence type="ECO:0000256" key="1">
    <source>
        <dbReference type="SAM" id="Coils"/>
    </source>
</evidence>
<dbReference type="Gene3D" id="2.60.40.150">
    <property type="entry name" value="C2 domain"/>
    <property type="match status" value="3"/>
</dbReference>
<evidence type="ECO:0000259" key="3">
    <source>
        <dbReference type="PROSITE" id="PS50004"/>
    </source>
</evidence>
<dbReference type="PROSITE" id="PS50004">
    <property type="entry name" value="C2"/>
    <property type="match status" value="3"/>
</dbReference>
<evidence type="ECO:0000313" key="4">
    <source>
        <dbReference type="EMBL" id="CCC93677.1"/>
    </source>
</evidence>
<keyword evidence="1" id="KW-0175">Coiled coil</keyword>
<gene>
    <name evidence="4" type="ORF">TCIL3000_10_4400</name>
</gene>
<dbReference type="CDD" id="cd00030">
    <property type="entry name" value="C2"/>
    <property type="match status" value="3"/>
</dbReference>
<dbReference type="SUPFAM" id="SSF49562">
    <property type="entry name" value="C2 domain (Calcium/lipid-binding domain, CaLB)"/>
    <property type="match status" value="3"/>
</dbReference>
<dbReference type="Pfam" id="PF00168">
    <property type="entry name" value="C2"/>
    <property type="match status" value="3"/>
</dbReference>
<organism evidence="4">
    <name type="scientific">Trypanosoma congolense (strain IL3000)</name>
    <dbReference type="NCBI Taxonomy" id="1068625"/>
    <lineage>
        <taxon>Eukaryota</taxon>
        <taxon>Discoba</taxon>
        <taxon>Euglenozoa</taxon>
        <taxon>Kinetoplastea</taxon>
        <taxon>Metakinetoplastina</taxon>
        <taxon>Trypanosomatida</taxon>
        <taxon>Trypanosomatidae</taxon>
        <taxon>Trypanosoma</taxon>
        <taxon>Nannomonas</taxon>
    </lineage>
</organism>
<dbReference type="VEuPathDB" id="TriTrypDB:TcIL3000_10_4400"/>
<feature type="domain" description="C2" evidence="3">
    <location>
        <begin position="967"/>
        <end position="1093"/>
    </location>
</feature>
<feature type="domain" description="C2" evidence="3">
    <location>
        <begin position="603"/>
        <end position="725"/>
    </location>
</feature>
<dbReference type="SMART" id="SM00239">
    <property type="entry name" value="C2"/>
    <property type="match status" value="3"/>
</dbReference>
<dbReference type="InterPro" id="IPR000008">
    <property type="entry name" value="C2_dom"/>
</dbReference>